<organism evidence="2 3">
    <name type="scientific">Nocardia macrotermitis</name>
    <dbReference type="NCBI Taxonomy" id="2585198"/>
    <lineage>
        <taxon>Bacteria</taxon>
        <taxon>Bacillati</taxon>
        <taxon>Actinomycetota</taxon>
        <taxon>Actinomycetes</taxon>
        <taxon>Mycobacteriales</taxon>
        <taxon>Nocardiaceae</taxon>
        <taxon>Nocardia</taxon>
    </lineage>
</organism>
<dbReference type="RefSeq" id="WP_153415541.1">
    <property type="nucleotide sequence ID" value="NZ_WEGK01000023.1"/>
</dbReference>
<reference evidence="2 3" key="1">
    <citation type="submission" date="2019-10" db="EMBL/GenBank/DDBJ databases">
        <title>Nocardia macrotermitis sp. nov. and Nocardia aurantia sp. nov., isolated from the gut of fungus growing-termite Macrotermes natalensis.</title>
        <authorList>
            <person name="Benndorf R."/>
            <person name="Schwitalla J."/>
            <person name="Martin K."/>
            <person name="De Beer W."/>
            <person name="Kaster A.-K."/>
            <person name="Vollmers J."/>
            <person name="Poulsen M."/>
            <person name="Beemelmanns C."/>
        </authorList>
    </citation>
    <scope>NUCLEOTIDE SEQUENCE [LARGE SCALE GENOMIC DNA]</scope>
    <source>
        <strain evidence="2 3">RB20</strain>
    </source>
</reference>
<evidence type="ECO:0000313" key="2">
    <source>
        <dbReference type="EMBL" id="MQY23791.1"/>
    </source>
</evidence>
<sequence length="272" mass="28683">MGVLTAERIKLTSTRSPMWCTALTVVFALGMAALFSLLVNVSVTEYHRQAAAGHPMLTEDPAPGNSIAGLGITGASQGMPGFGYIMIMILAALAITSEYRFGTIRATFLAAPNRSLVLLSKAGLIAVAAAVLSVVLTFLSFFIFKLMLSQAAGRNMSLTHGDAHVFYSVPIFVALVVFLSVGVGALIRQSAGAISLLIVWPVLIEPIVGAFGKLGRNIEVFLPFQNAGRFLGTAGGGDLPWHWGPWGGLVYFAVIVAIIFGGALFVVNKRDA</sequence>
<keyword evidence="1" id="KW-0472">Membrane</keyword>
<feature type="transmembrane region" description="Helical" evidence="1">
    <location>
        <begin position="18"/>
        <end position="39"/>
    </location>
</feature>
<dbReference type="PANTHER" id="PTHR37305">
    <property type="entry name" value="INTEGRAL MEMBRANE PROTEIN-RELATED"/>
    <property type="match status" value="1"/>
</dbReference>
<comment type="caution">
    <text evidence="2">The sequence shown here is derived from an EMBL/GenBank/DDBJ whole genome shotgun (WGS) entry which is preliminary data.</text>
</comment>
<name>A0A7K0DE79_9NOCA</name>
<dbReference type="EMBL" id="WEGK01000023">
    <property type="protein sequence ID" value="MQY23791.1"/>
    <property type="molecule type" value="Genomic_DNA"/>
</dbReference>
<evidence type="ECO:0008006" key="4">
    <source>
        <dbReference type="Google" id="ProtNLM"/>
    </source>
</evidence>
<keyword evidence="3" id="KW-1185">Reference proteome</keyword>
<protein>
    <recommendedName>
        <fullName evidence="4">ABC transporter permease</fullName>
    </recommendedName>
</protein>
<dbReference type="OrthoDB" id="4336046at2"/>
<feature type="transmembrane region" description="Helical" evidence="1">
    <location>
        <begin position="249"/>
        <end position="267"/>
    </location>
</feature>
<dbReference type="AlphaFoldDB" id="A0A7K0DE79"/>
<feature type="transmembrane region" description="Helical" evidence="1">
    <location>
        <begin position="122"/>
        <end position="144"/>
    </location>
</feature>
<feature type="transmembrane region" description="Helical" evidence="1">
    <location>
        <begin position="164"/>
        <end position="187"/>
    </location>
</feature>
<keyword evidence="1" id="KW-1133">Transmembrane helix</keyword>
<dbReference type="Proteomes" id="UP000438448">
    <property type="component" value="Unassembled WGS sequence"/>
</dbReference>
<proteinExistence type="predicted"/>
<evidence type="ECO:0000256" key="1">
    <source>
        <dbReference type="SAM" id="Phobius"/>
    </source>
</evidence>
<feature type="transmembrane region" description="Helical" evidence="1">
    <location>
        <begin position="81"/>
        <end position="101"/>
    </location>
</feature>
<keyword evidence="1" id="KW-0812">Transmembrane</keyword>
<feature type="transmembrane region" description="Helical" evidence="1">
    <location>
        <begin position="194"/>
        <end position="212"/>
    </location>
</feature>
<accession>A0A7K0DE79</accession>
<gene>
    <name evidence="2" type="ORF">NRB20_69240</name>
</gene>
<dbReference type="PANTHER" id="PTHR37305:SF1">
    <property type="entry name" value="MEMBRANE PROTEIN"/>
    <property type="match status" value="1"/>
</dbReference>
<evidence type="ECO:0000313" key="3">
    <source>
        <dbReference type="Proteomes" id="UP000438448"/>
    </source>
</evidence>